<dbReference type="Proteomes" id="UP000563898">
    <property type="component" value="Unassembled WGS sequence"/>
</dbReference>
<dbReference type="InterPro" id="IPR036156">
    <property type="entry name" value="Beta-gal/glucu_dom_sf"/>
</dbReference>
<keyword evidence="3" id="KW-0378">Hydrolase</keyword>
<dbReference type="Gene3D" id="3.20.20.80">
    <property type="entry name" value="Glycosidases"/>
    <property type="match status" value="1"/>
</dbReference>
<comment type="caution">
    <text evidence="5">The sequence shown here is derived from an EMBL/GenBank/DDBJ whole genome shotgun (WGS) entry which is preliminary data.</text>
</comment>
<dbReference type="InterPro" id="IPR017853">
    <property type="entry name" value="GH"/>
</dbReference>
<evidence type="ECO:0000313" key="6">
    <source>
        <dbReference type="Proteomes" id="UP000563898"/>
    </source>
</evidence>
<dbReference type="GO" id="GO:0004567">
    <property type="term" value="F:beta-mannosidase activity"/>
    <property type="evidence" value="ECO:0007669"/>
    <property type="project" value="UniProtKB-EC"/>
</dbReference>
<dbReference type="SUPFAM" id="SSF49785">
    <property type="entry name" value="Galactose-binding domain-like"/>
    <property type="match status" value="1"/>
</dbReference>
<dbReference type="EMBL" id="JAAXPC010000001">
    <property type="protein sequence ID" value="NKY00440.1"/>
    <property type="molecule type" value="Genomic_DNA"/>
</dbReference>
<dbReference type="SUPFAM" id="SSF49303">
    <property type="entry name" value="beta-Galactosidase/glucuronidase domain"/>
    <property type="match status" value="2"/>
</dbReference>
<reference evidence="5 6" key="1">
    <citation type="submission" date="2020-04" db="EMBL/GenBank/DDBJ databases">
        <title>MicrobeNet Type strains.</title>
        <authorList>
            <person name="Nicholson A.C."/>
        </authorList>
    </citation>
    <scope>NUCLEOTIDE SEQUENCE [LARGE SCALE GENOMIC DNA]</scope>
    <source>
        <strain evidence="5 6">ATCC BAA-14</strain>
    </source>
</reference>
<dbReference type="SUPFAM" id="SSF51445">
    <property type="entry name" value="(Trans)glycosidases"/>
    <property type="match status" value="1"/>
</dbReference>
<dbReference type="PANTHER" id="PTHR43730">
    <property type="entry name" value="BETA-MANNOSIDASE"/>
    <property type="match status" value="1"/>
</dbReference>
<evidence type="ECO:0000313" key="5">
    <source>
        <dbReference type="EMBL" id="NKY00440.1"/>
    </source>
</evidence>
<dbReference type="Gene3D" id="2.60.40.10">
    <property type="entry name" value="Immunoglobulins"/>
    <property type="match status" value="2"/>
</dbReference>
<dbReference type="PANTHER" id="PTHR43730:SF1">
    <property type="entry name" value="BETA-MANNOSIDASE"/>
    <property type="match status" value="1"/>
</dbReference>
<organism evidence="5 6">
    <name type="scientific">Gordonia polyisoprenivorans</name>
    <dbReference type="NCBI Taxonomy" id="84595"/>
    <lineage>
        <taxon>Bacteria</taxon>
        <taxon>Bacillati</taxon>
        <taxon>Actinomycetota</taxon>
        <taxon>Actinomycetes</taxon>
        <taxon>Mycobacteriales</taxon>
        <taxon>Gordoniaceae</taxon>
        <taxon>Gordonia</taxon>
    </lineage>
</organism>
<accession>A0A846WHR8</accession>
<dbReference type="InterPro" id="IPR008979">
    <property type="entry name" value="Galactose-bd-like_sf"/>
</dbReference>
<comment type="catalytic activity">
    <reaction evidence="1">
        <text>Hydrolysis of terminal, non-reducing beta-D-mannose residues in beta-D-mannosides.</text>
        <dbReference type="EC" id="3.2.1.25"/>
    </reaction>
</comment>
<dbReference type="GO" id="GO:0005975">
    <property type="term" value="P:carbohydrate metabolic process"/>
    <property type="evidence" value="ECO:0007669"/>
    <property type="project" value="UniProtKB-ARBA"/>
</dbReference>
<gene>
    <name evidence="5" type="ORF">HGA05_02455</name>
</gene>
<dbReference type="RefSeq" id="WP_006371052.1">
    <property type="nucleotide sequence ID" value="NZ_JAAXPC010000001.1"/>
</dbReference>
<dbReference type="InterPro" id="IPR050887">
    <property type="entry name" value="Beta-mannosidase_GH2"/>
</dbReference>
<proteinExistence type="predicted"/>
<evidence type="ECO:0000256" key="3">
    <source>
        <dbReference type="ARBA" id="ARBA00022801"/>
    </source>
</evidence>
<dbReference type="InterPro" id="IPR013783">
    <property type="entry name" value="Ig-like_fold"/>
</dbReference>
<protein>
    <recommendedName>
        <fullName evidence="2">beta-mannosidase</fullName>
        <ecNumber evidence="2">3.2.1.25</ecNumber>
    </recommendedName>
</protein>
<evidence type="ECO:0000256" key="1">
    <source>
        <dbReference type="ARBA" id="ARBA00000829"/>
    </source>
</evidence>
<evidence type="ECO:0000256" key="2">
    <source>
        <dbReference type="ARBA" id="ARBA00012754"/>
    </source>
</evidence>
<keyword evidence="4" id="KW-0326">Glycosidase</keyword>
<dbReference type="AlphaFoldDB" id="A0A846WHR8"/>
<sequence length="832" mass="89135">MVEARWRLVRGVPSAEPDPAVLDDATLPSMEIAAPGPVGHLVAGSELEPADPDTVDDSDWWLVAMVTVERSGVVDFEGLTPPGAVFVDRVHVADVESMFLPVRCPMTAGTHEIAIWSGSLRTWLSRRRPRGRWRSTLVSAQGMRWARTSLIGRAPVYGGVPPVVGAWRPVVVRPGPQVELCSVGVDSDTGRVDVCARWTGAEAPDVATVEVLDEAGATVAVGDLCARVGSPAELVGQVALAEPRRWYPHGYGDPATYRLRITAGGVSAERRIGFRTVRAERARGAFRLSVNEIDVFCRGAVWVPPDPRAMTADREMIREQLLVLRDAGANVVRVMGGFTPEQAEFYELCAELGMLVWQDAMLTTFDPPEDLDDVVCAEVDHLLTRHAGNPALAVVSGGSETLQQPEMMGVASESLSLPLIETKLRGVVERVSGVPYVVASPSSWSDDTEAPTPLAIRSDNGIAHWFGVGGYMNGLDDVRTAGVRFAAESLAFAIPASDEAVESDFGSLGAAGQHPDWKRGVPRDRTASWDFEDVRDFYVREVFGVDPLQVRRVDPGRYLQLGRLAVAEAMVNCYRFWRRPDSGCAGALVLNAKDLRPGAGWGLLDHRGTAKLPLAALARVWAPVALTIDNCGQRGLRIDLHNDTADELAGIVRLRAVDDAGRVVVEGESAIVVEPRSSVTRADADLTGAFTDLSHAYRFGPPVAAAVLVEFVVGEQVMRRDALIVAPLAAPIRSGLRAQARTDDAGGWLIDVRAETSLRYVCLNVPGWVLSDNCFHLVAEHTHTIRATPADGTAPQASGPRGAVSSIDARETVAVVAPAVVASTAVGPSAAS</sequence>
<dbReference type="GO" id="GO:0006516">
    <property type="term" value="P:glycoprotein catabolic process"/>
    <property type="evidence" value="ECO:0007669"/>
    <property type="project" value="TreeGrafter"/>
</dbReference>
<name>A0A846WHR8_9ACTN</name>
<dbReference type="EC" id="3.2.1.25" evidence="2"/>
<evidence type="ECO:0000256" key="4">
    <source>
        <dbReference type="ARBA" id="ARBA00023295"/>
    </source>
</evidence>